<gene>
    <name evidence="13" type="ORF">HU200_015375</name>
</gene>
<feature type="region of interest" description="Disordered" evidence="11">
    <location>
        <begin position="478"/>
        <end position="500"/>
    </location>
</feature>
<sequence length="574" mass="60941">MGLRVLGAAWLLAALLPLGAAAAVAAPEQTGVAAVAGRRAIASTAEDFICATLDWWPPDKCDYGTCAWGRAGLLNLDLSNKVLLNAVRAFSPLKLRLGGSLQDKVLYGTGDLRQPCTPFVKNESEMFGFTKGCLPLRRWDELNAFFQKSGAKIVFGLNAMNGRVPLPDGSMGGPWDYTNAASLIGYTAGKGYQIHGWELGNELSGTGVGTRIGAGQYASDVITLKKIVDAIYRSNPSKPLVLAPGGFFDQGWFTELIVKTKPNQFNVITHHIYNLGAGRDTHLIEKILNPSVLDNMLSAFSNLQGILKSTGTSTVAWVGEAGGAYNSGHHLVTDAFVFSFWFLDQLGMSAKYDTKTYCRQSLIGGNYGLLNTTTFQPNPDYYSALLWHRLMGTKVLATTFKGTNKIRAYAHCARDSPGITLLLINLSGSTKIQVSVTQTGAAAGGHNHGAGKGNFTIQASVATKASAAAAAVEHKHGGRRHGRRFGHGHGHAPGFAGFPAAGGGATRDEYHLTPKGGDLRSQVMMLNGRALATGADGSIPRLEPVKVDAAQPIAVAPYSVVFARIPHFQAPACS</sequence>
<dbReference type="GO" id="GO:0009505">
    <property type="term" value="C:plant-type cell wall"/>
    <property type="evidence" value="ECO:0007669"/>
    <property type="project" value="TreeGrafter"/>
</dbReference>
<comment type="function">
    <text evidence="10">Endoglycosidase which is a cell surface and extracellular matrix-degrading enzyme. Cleaves heparan sulfate proteoglycans (HSPGs) into heparan sulfate side chains and core proteoglycans.</text>
</comment>
<evidence type="ECO:0000313" key="13">
    <source>
        <dbReference type="EMBL" id="KAF8733018.1"/>
    </source>
</evidence>
<keyword evidence="7" id="KW-0325">Glycoprotein</keyword>
<dbReference type="InterPro" id="IPR005199">
    <property type="entry name" value="Glyco_hydro_79"/>
</dbReference>
<dbReference type="GO" id="GO:0004566">
    <property type="term" value="F:beta-glucuronidase activity"/>
    <property type="evidence" value="ECO:0007669"/>
    <property type="project" value="TreeGrafter"/>
</dbReference>
<comment type="subcellular location">
    <subcellularLocation>
        <location evidence="9">Lysosome membrane</location>
        <topology evidence="9">Peripheral membrane protein</topology>
    </subcellularLocation>
    <subcellularLocation>
        <location evidence="1">Secreted</location>
    </subcellularLocation>
</comment>
<keyword evidence="4 12" id="KW-0732">Signal</keyword>
<keyword evidence="5" id="KW-0378">Hydrolase</keyword>
<dbReference type="PANTHER" id="PTHR14363">
    <property type="entry name" value="HEPARANASE-RELATED"/>
    <property type="match status" value="1"/>
</dbReference>
<evidence type="ECO:0000256" key="4">
    <source>
        <dbReference type="ARBA" id="ARBA00022729"/>
    </source>
</evidence>
<name>A0A835KKW5_9POAL</name>
<feature type="chain" id="PRO_5033041760" description="Heparanase-like protein 3" evidence="12">
    <location>
        <begin position="22"/>
        <end position="574"/>
    </location>
</feature>
<dbReference type="PANTHER" id="PTHR14363:SF36">
    <property type="entry name" value="OS06G0179000 PROTEIN"/>
    <property type="match status" value="1"/>
</dbReference>
<dbReference type="Gene3D" id="3.20.20.80">
    <property type="entry name" value="Glycosidases"/>
    <property type="match status" value="1"/>
</dbReference>
<keyword evidence="6" id="KW-0472">Membrane</keyword>
<reference evidence="13" key="1">
    <citation type="submission" date="2020-07" db="EMBL/GenBank/DDBJ databases">
        <title>Genome sequence and genetic diversity analysis of an under-domesticated orphan crop, white fonio (Digitaria exilis).</title>
        <authorList>
            <person name="Bennetzen J.L."/>
            <person name="Chen S."/>
            <person name="Ma X."/>
            <person name="Wang X."/>
            <person name="Yssel A.E.J."/>
            <person name="Chaluvadi S.R."/>
            <person name="Johnson M."/>
            <person name="Gangashetty P."/>
            <person name="Hamidou F."/>
            <person name="Sanogo M.D."/>
            <person name="Zwaenepoel A."/>
            <person name="Wallace J."/>
            <person name="Van De Peer Y."/>
            <person name="Van Deynze A."/>
        </authorList>
    </citation>
    <scope>NUCLEOTIDE SEQUENCE</scope>
    <source>
        <tissue evidence="13">Leaves</tissue>
    </source>
</reference>
<dbReference type="OrthoDB" id="726732at2759"/>
<dbReference type="Proteomes" id="UP000636709">
    <property type="component" value="Unassembled WGS sequence"/>
</dbReference>
<organism evidence="13 14">
    <name type="scientific">Digitaria exilis</name>
    <dbReference type="NCBI Taxonomy" id="1010633"/>
    <lineage>
        <taxon>Eukaryota</taxon>
        <taxon>Viridiplantae</taxon>
        <taxon>Streptophyta</taxon>
        <taxon>Embryophyta</taxon>
        <taxon>Tracheophyta</taxon>
        <taxon>Spermatophyta</taxon>
        <taxon>Magnoliopsida</taxon>
        <taxon>Liliopsida</taxon>
        <taxon>Poales</taxon>
        <taxon>Poaceae</taxon>
        <taxon>PACMAD clade</taxon>
        <taxon>Panicoideae</taxon>
        <taxon>Panicodae</taxon>
        <taxon>Paniceae</taxon>
        <taxon>Anthephorinae</taxon>
        <taxon>Digitaria</taxon>
    </lineage>
</organism>
<evidence type="ECO:0000256" key="2">
    <source>
        <dbReference type="ARBA" id="ARBA00009800"/>
    </source>
</evidence>
<dbReference type="EMBL" id="JACEFO010001603">
    <property type="protein sequence ID" value="KAF8733018.1"/>
    <property type="molecule type" value="Genomic_DNA"/>
</dbReference>
<evidence type="ECO:0008006" key="15">
    <source>
        <dbReference type="Google" id="ProtNLM"/>
    </source>
</evidence>
<dbReference type="Pfam" id="PF03662">
    <property type="entry name" value="Glyco_hydro_79n"/>
    <property type="match status" value="1"/>
</dbReference>
<accession>A0A835KKW5</accession>
<feature type="signal peptide" evidence="12">
    <location>
        <begin position="1"/>
        <end position="21"/>
    </location>
</feature>
<comment type="similarity">
    <text evidence="2">Belongs to the glycosyl hydrolase 79 family.</text>
</comment>
<evidence type="ECO:0000256" key="9">
    <source>
        <dbReference type="ARBA" id="ARBA00023765"/>
    </source>
</evidence>
<dbReference type="GO" id="GO:0005765">
    <property type="term" value="C:lysosomal membrane"/>
    <property type="evidence" value="ECO:0007669"/>
    <property type="project" value="UniProtKB-SubCell"/>
</dbReference>
<dbReference type="GO" id="GO:0005576">
    <property type="term" value="C:extracellular region"/>
    <property type="evidence" value="ECO:0007669"/>
    <property type="project" value="UniProtKB-SubCell"/>
</dbReference>
<proteinExistence type="inferred from homology"/>
<dbReference type="SUPFAM" id="SSF51445">
    <property type="entry name" value="(Trans)glycosidases"/>
    <property type="match status" value="1"/>
</dbReference>
<evidence type="ECO:0000256" key="10">
    <source>
        <dbReference type="ARBA" id="ARBA00055929"/>
    </source>
</evidence>
<evidence type="ECO:0000256" key="6">
    <source>
        <dbReference type="ARBA" id="ARBA00023136"/>
    </source>
</evidence>
<evidence type="ECO:0000256" key="7">
    <source>
        <dbReference type="ARBA" id="ARBA00023180"/>
    </source>
</evidence>
<dbReference type="AlphaFoldDB" id="A0A835KKW5"/>
<keyword evidence="14" id="KW-1185">Reference proteome</keyword>
<protein>
    <recommendedName>
        <fullName evidence="15">Heparanase-like protein 3</fullName>
    </recommendedName>
</protein>
<keyword evidence="8" id="KW-0458">Lysosome</keyword>
<evidence type="ECO:0000256" key="12">
    <source>
        <dbReference type="SAM" id="SignalP"/>
    </source>
</evidence>
<evidence type="ECO:0000256" key="8">
    <source>
        <dbReference type="ARBA" id="ARBA00023228"/>
    </source>
</evidence>
<evidence type="ECO:0000313" key="14">
    <source>
        <dbReference type="Proteomes" id="UP000636709"/>
    </source>
</evidence>
<comment type="caution">
    <text evidence="13">The sequence shown here is derived from an EMBL/GenBank/DDBJ whole genome shotgun (WGS) entry which is preliminary data.</text>
</comment>
<evidence type="ECO:0000256" key="5">
    <source>
        <dbReference type="ARBA" id="ARBA00022801"/>
    </source>
</evidence>
<feature type="compositionally biased region" description="Basic residues" evidence="11">
    <location>
        <begin position="478"/>
        <end position="490"/>
    </location>
</feature>
<dbReference type="FunFam" id="3.20.20.80:FF:000023">
    <property type="entry name" value="heparanase-like protein 3"/>
    <property type="match status" value="1"/>
</dbReference>
<evidence type="ECO:0000256" key="11">
    <source>
        <dbReference type="SAM" id="MobiDB-lite"/>
    </source>
</evidence>
<evidence type="ECO:0000256" key="3">
    <source>
        <dbReference type="ARBA" id="ARBA00022525"/>
    </source>
</evidence>
<keyword evidence="3" id="KW-0964">Secreted</keyword>
<dbReference type="InterPro" id="IPR017853">
    <property type="entry name" value="GH"/>
</dbReference>
<evidence type="ECO:0000256" key="1">
    <source>
        <dbReference type="ARBA" id="ARBA00004613"/>
    </source>
</evidence>